<proteinExistence type="predicted"/>
<evidence type="ECO:0000313" key="4">
    <source>
        <dbReference type="Proteomes" id="UP000272015"/>
    </source>
</evidence>
<comment type="caution">
    <text evidence="3">The sequence shown here is derived from an EMBL/GenBank/DDBJ whole genome shotgun (WGS) entry which is preliminary data.</text>
</comment>
<feature type="domain" description="Putative Flp pilus-assembly TadG-like N-terminal" evidence="2">
    <location>
        <begin position="18"/>
        <end position="62"/>
    </location>
</feature>
<dbReference type="InterPro" id="IPR028087">
    <property type="entry name" value="Tad_N"/>
</dbReference>
<dbReference type="Pfam" id="PF13400">
    <property type="entry name" value="Tad"/>
    <property type="match status" value="1"/>
</dbReference>
<evidence type="ECO:0000313" key="3">
    <source>
        <dbReference type="EMBL" id="RJT84739.1"/>
    </source>
</evidence>
<feature type="transmembrane region" description="Helical" evidence="1">
    <location>
        <begin position="20"/>
        <end position="39"/>
    </location>
</feature>
<dbReference type="AlphaFoldDB" id="A0A3A5MBR0"/>
<accession>A0A3A5MBR0</accession>
<keyword evidence="1" id="KW-0812">Transmembrane</keyword>
<keyword evidence="1" id="KW-0472">Membrane</keyword>
<dbReference type="EMBL" id="QZVS01000097">
    <property type="protein sequence ID" value="RJT84739.1"/>
    <property type="molecule type" value="Genomic_DNA"/>
</dbReference>
<dbReference type="Proteomes" id="UP000272015">
    <property type="component" value="Unassembled WGS sequence"/>
</dbReference>
<sequence length="141" mass="14376">MKRFWNNRLYRGNESERGSASIAFVMIVLTLVVVIGLVVDGAGKIQANERAGQVAASAARAATNSVSGETVLSGALALNRDAAQAAALAYVDAAGMTGTVTFDGEIVNVAVATEYATKFVSLIGITSLPGGGQASAQLITE</sequence>
<keyword evidence="1" id="KW-1133">Transmembrane helix</keyword>
<keyword evidence="4" id="KW-1185">Reference proteome</keyword>
<protein>
    <recommendedName>
        <fullName evidence="2">Putative Flp pilus-assembly TadG-like N-terminal domain-containing protein</fullName>
    </recommendedName>
</protein>
<dbReference type="OrthoDB" id="5125895at2"/>
<reference evidence="3 4" key="1">
    <citation type="submission" date="2018-09" db="EMBL/GenBank/DDBJ databases">
        <title>Novel species of Cryobacterium.</title>
        <authorList>
            <person name="Liu Q."/>
            <person name="Xin Y.-H."/>
        </authorList>
    </citation>
    <scope>NUCLEOTIDE SEQUENCE [LARGE SCALE GENOMIC DNA]</scope>
    <source>
        <strain evidence="3 4">Hh39</strain>
    </source>
</reference>
<gene>
    <name evidence="3" type="ORF">D6T64_21580</name>
</gene>
<evidence type="ECO:0000259" key="2">
    <source>
        <dbReference type="Pfam" id="PF13400"/>
    </source>
</evidence>
<dbReference type="RefSeq" id="WP_119976733.1">
    <property type="nucleotide sequence ID" value="NZ_JBHSQA010000002.1"/>
</dbReference>
<organism evidence="3 4">
    <name type="scientific">Cryobacterium melibiosiphilum</name>
    <dbReference type="NCBI Taxonomy" id="995039"/>
    <lineage>
        <taxon>Bacteria</taxon>
        <taxon>Bacillati</taxon>
        <taxon>Actinomycetota</taxon>
        <taxon>Actinomycetes</taxon>
        <taxon>Micrococcales</taxon>
        <taxon>Microbacteriaceae</taxon>
        <taxon>Cryobacterium</taxon>
    </lineage>
</organism>
<evidence type="ECO:0000256" key="1">
    <source>
        <dbReference type="SAM" id="Phobius"/>
    </source>
</evidence>
<name>A0A3A5MBR0_9MICO</name>